<dbReference type="AlphaFoldDB" id="E7RDD8"/>
<comment type="caution">
    <text evidence="1">The sequence shown here is derived from an EMBL/GenBank/DDBJ whole genome shotgun (WGS) entry which is preliminary data.</text>
</comment>
<dbReference type="RefSeq" id="WP_008428542.1">
    <property type="nucleotide sequence ID" value="NZ_AEPB01000008.1"/>
</dbReference>
<gene>
    <name evidence="1" type="ORF">GPDM_02330</name>
</gene>
<organism evidence="1 2">
    <name type="scientific">Planococcus donghaensis MPA1U2</name>
    <dbReference type="NCBI Taxonomy" id="933115"/>
    <lineage>
        <taxon>Bacteria</taxon>
        <taxon>Bacillati</taxon>
        <taxon>Bacillota</taxon>
        <taxon>Bacilli</taxon>
        <taxon>Bacillales</taxon>
        <taxon>Caryophanaceae</taxon>
        <taxon>Planococcus</taxon>
    </lineage>
</organism>
<sequence length="153" mass="17991">MSEITFLASSKPLKIPEEIQEYNQRTGFENEKDYMFFSVHEVTEGWLQEIRGLLSLPYIYEAEGGGNRLFLTYLEKYIETGEVLEIYSVPNQHALLSYKKKVQEKPEPIEVNMGSYTYRDLSGLYQLNSKKWVEELSHRNYITQHGVTTFVKY</sequence>
<proteinExistence type="predicted"/>
<dbReference type="eggNOG" id="ENOG50332BF">
    <property type="taxonomic scope" value="Bacteria"/>
</dbReference>
<dbReference type="Proteomes" id="UP000003052">
    <property type="component" value="Unassembled WGS sequence"/>
</dbReference>
<protein>
    <submittedName>
        <fullName evidence="1">Uncharacterized protein</fullName>
    </submittedName>
</protein>
<reference evidence="1 2" key="1">
    <citation type="journal article" date="2011" name="J. Bacteriol.">
        <title>The Draft Genome of Planococcus donghaensis MPA1U2 Reveals Nonsporulation Pathways Controlled by a Conserved Spo0A Regulon.</title>
        <authorList>
            <person name="Pearson M.D."/>
            <person name="Noller H.F."/>
        </authorList>
    </citation>
    <scope>NUCLEOTIDE SEQUENCE [LARGE SCALE GENOMIC DNA]</scope>
    <source>
        <strain evidence="1 2">MPA1U2</strain>
    </source>
</reference>
<name>E7RDD8_9BACL</name>
<dbReference type="OrthoDB" id="2355691at2"/>
<accession>E7RDD8</accession>
<evidence type="ECO:0000313" key="1">
    <source>
        <dbReference type="EMBL" id="EGA90942.1"/>
    </source>
</evidence>
<dbReference type="EMBL" id="AEPB01000008">
    <property type="protein sequence ID" value="EGA90942.1"/>
    <property type="molecule type" value="Genomic_DNA"/>
</dbReference>
<evidence type="ECO:0000313" key="2">
    <source>
        <dbReference type="Proteomes" id="UP000003052"/>
    </source>
</evidence>